<gene>
    <name evidence="12" type="ORF">ABMA28_012569</name>
</gene>
<dbReference type="SMART" id="SM00868">
    <property type="entry name" value="zf-AD"/>
    <property type="match status" value="1"/>
</dbReference>
<evidence type="ECO:0000256" key="10">
    <source>
        <dbReference type="SAM" id="MobiDB-lite"/>
    </source>
</evidence>
<evidence type="ECO:0000256" key="5">
    <source>
        <dbReference type="ARBA" id="ARBA00022833"/>
    </source>
</evidence>
<comment type="caution">
    <text evidence="12">The sequence shown here is derived from an EMBL/GenBank/DDBJ whole genome shotgun (WGS) entry which is preliminary data.</text>
</comment>
<evidence type="ECO:0000256" key="7">
    <source>
        <dbReference type="ARBA" id="ARBA00023163"/>
    </source>
</evidence>
<dbReference type="SMART" id="SM00355">
    <property type="entry name" value="ZnF_C2H2"/>
    <property type="match status" value="11"/>
</dbReference>
<dbReference type="InterPro" id="IPR012934">
    <property type="entry name" value="Znf_AD"/>
</dbReference>
<dbReference type="PANTHER" id="PTHR24399:SF70">
    <property type="entry name" value="C2H2-TYPE DOMAIN-CONTAINING PROTEIN"/>
    <property type="match status" value="1"/>
</dbReference>
<dbReference type="InterPro" id="IPR036236">
    <property type="entry name" value="Znf_C2H2_sf"/>
</dbReference>
<evidence type="ECO:0000256" key="4">
    <source>
        <dbReference type="ARBA" id="ARBA00022771"/>
    </source>
</evidence>
<name>A0ABD0S589_LOXSC</name>
<evidence type="ECO:0000256" key="6">
    <source>
        <dbReference type="ARBA" id="ARBA00023015"/>
    </source>
</evidence>
<keyword evidence="5" id="KW-0862">Zinc</keyword>
<proteinExistence type="predicted"/>
<feature type="domain" description="C2H2-type" evidence="11">
    <location>
        <begin position="385"/>
        <end position="413"/>
    </location>
</feature>
<evidence type="ECO:0000256" key="1">
    <source>
        <dbReference type="ARBA" id="ARBA00004123"/>
    </source>
</evidence>
<keyword evidence="7" id="KW-0804">Transcription</keyword>
<dbReference type="GO" id="GO:0005634">
    <property type="term" value="C:nucleus"/>
    <property type="evidence" value="ECO:0007669"/>
    <property type="project" value="UniProtKB-SubCell"/>
</dbReference>
<dbReference type="PROSITE" id="PS00028">
    <property type="entry name" value="ZINC_FINGER_C2H2_1"/>
    <property type="match status" value="7"/>
</dbReference>
<evidence type="ECO:0000256" key="3">
    <source>
        <dbReference type="ARBA" id="ARBA00022737"/>
    </source>
</evidence>
<feature type="compositionally biased region" description="Basic and acidic residues" evidence="10">
    <location>
        <begin position="124"/>
        <end position="133"/>
    </location>
</feature>
<feature type="domain" description="C2H2-type" evidence="11">
    <location>
        <begin position="541"/>
        <end position="569"/>
    </location>
</feature>
<dbReference type="Gene3D" id="3.30.160.60">
    <property type="entry name" value="Classic Zinc Finger"/>
    <property type="match status" value="7"/>
</dbReference>
<organism evidence="12 13">
    <name type="scientific">Loxostege sticticalis</name>
    <name type="common">Beet webworm moth</name>
    <dbReference type="NCBI Taxonomy" id="481309"/>
    <lineage>
        <taxon>Eukaryota</taxon>
        <taxon>Metazoa</taxon>
        <taxon>Ecdysozoa</taxon>
        <taxon>Arthropoda</taxon>
        <taxon>Hexapoda</taxon>
        <taxon>Insecta</taxon>
        <taxon>Pterygota</taxon>
        <taxon>Neoptera</taxon>
        <taxon>Endopterygota</taxon>
        <taxon>Lepidoptera</taxon>
        <taxon>Glossata</taxon>
        <taxon>Ditrysia</taxon>
        <taxon>Pyraloidea</taxon>
        <taxon>Crambidae</taxon>
        <taxon>Pyraustinae</taxon>
        <taxon>Loxostege</taxon>
    </lineage>
</organism>
<reference evidence="12 13" key="1">
    <citation type="submission" date="2024-06" db="EMBL/GenBank/DDBJ databases">
        <title>A chromosome-level genome assembly of beet webworm, Loxostege sticticalis.</title>
        <authorList>
            <person name="Zhang Y."/>
        </authorList>
    </citation>
    <scope>NUCLEOTIDE SEQUENCE [LARGE SCALE GENOMIC DNA]</scope>
    <source>
        <strain evidence="12">AQ028</strain>
        <tissue evidence="12">Male pupae</tissue>
    </source>
</reference>
<keyword evidence="3" id="KW-0677">Repeat</keyword>
<dbReference type="AlphaFoldDB" id="A0ABD0S589"/>
<keyword evidence="6" id="KW-0805">Transcription regulation</keyword>
<dbReference type="PROSITE" id="PS50157">
    <property type="entry name" value="ZINC_FINGER_C2H2_2"/>
    <property type="match status" value="7"/>
</dbReference>
<evidence type="ECO:0000256" key="2">
    <source>
        <dbReference type="ARBA" id="ARBA00022723"/>
    </source>
</evidence>
<comment type="subcellular location">
    <subcellularLocation>
        <location evidence="1">Nucleus</location>
    </subcellularLocation>
</comment>
<dbReference type="FunFam" id="3.30.160.60:FF:000446">
    <property type="entry name" value="Zinc finger protein"/>
    <property type="match status" value="1"/>
</dbReference>
<feature type="domain" description="C2H2-type" evidence="11">
    <location>
        <begin position="513"/>
        <end position="540"/>
    </location>
</feature>
<feature type="domain" description="C2H2-type" evidence="11">
    <location>
        <begin position="481"/>
        <end position="509"/>
    </location>
</feature>
<protein>
    <recommendedName>
        <fullName evidence="11">C2H2-type domain-containing protein</fullName>
    </recommendedName>
</protein>
<evidence type="ECO:0000259" key="11">
    <source>
        <dbReference type="PROSITE" id="PS50157"/>
    </source>
</evidence>
<keyword evidence="2" id="KW-0479">Metal-binding</keyword>
<keyword evidence="4 9" id="KW-0863">Zinc-finger</keyword>
<dbReference type="InterPro" id="IPR013087">
    <property type="entry name" value="Znf_C2H2_type"/>
</dbReference>
<dbReference type="Pfam" id="PF00096">
    <property type="entry name" value="zf-C2H2"/>
    <property type="match status" value="2"/>
</dbReference>
<sequence>MYKTEIKQELEDNFQPQCRGCLSMGRDLRPIGKYYDLYCKLLEGGFYGIGLSSDSIQVCWECTSLLRKFSQFKEQVQKANEMIRIGQNYIFGNLSSLTTVIIHDTHPNIIYVNETNIQSSTIKENNDDNDNSHDSITNDNETALNNDETELKIDVKHESSSNNKVNEEEEAKTKESNLKNEQTPVKKKVKYKNKWAEKRALLNKQPKFKIVTNKDLVIEIFFRRVHIDMDAVRSCMVKERDGEEFRKSSFKCERCVVVFKSDRLLMKHNNKYHDEIIGAYTCDICKRRFPQKRHLSCHINRHTIRFECRLCKYSCGSKEDINMHINNKHKKVFRCLQCELSFSCRQEFFQHYKEWHEKFVCDHCGVSFKMRYCIEDHMKKKHSPFECVPCNKRFARYNGLWFHNKVCHTAPRDGAPTTAYCVECDKRFPDVYRYKWHLHNSVKHTPKKKIKIPCPDCNKVFSKNIYMKDHYNLIHLKNYKYRCEECNKNFVRNADLVKHRRRIHEGVLPPRNKICYVCGRGFTTNEILTHHVRTHTGERPHRCAACPAAFAQRAALTAHARAPHPKAKNFEP</sequence>
<accession>A0ABD0S589</accession>
<evidence type="ECO:0000256" key="9">
    <source>
        <dbReference type="PROSITE-ProRule" id="PRU00042"/>
    </source>
</evidence>
<dbReference type="SUPFAM" id="SSF57667">
    <property type="entry name" value="beta-beta-alpha zinc fingers"/>
    <property type="match status" value="4"/>
</dbReference>
<feature type="region of interest" description="Disordered" evidence="10">
    <location>
        <begin position="121"/>
        <end position="185"/>
    </location>
</feature>
<dbReference type="EMBL" id="JBEDNZ010000030">
    <property type="protein sequence ID" value="KAL0808902.1"/>
    <property type="molecule type" value="Genomic_DNA"/>
</dbReference>
<keyword evidence="8" id="KW-0539">Nucleus</keyword>
<feature type="compositionally biased region" description="Basic and acidic residues" evidence="10">
    <location>
        <begin position="149"/>
        <end position="159"/>
    </location>
</feature>
<dbReference type="GO" id="GO:0008270">
    <property type="term" value="F:zinc ion binding"/>
    <property type="evidence" value="ECO:0007669"/>
    <property type="project" value="UniProtKB-KW"/>
</dbReference>
<evidence type="ECO:0000256" key="8">
    <source>
        <dbReference type="ARBA" id="ARBA00023242"/>
    </source>
</evidence>
<feature type="domain" description="C2H2-type" evidence="11">
    <location>
        <begin position="280"/>
        <end position="303"/>
    </location>
</feature>
<feature type="domain" description="C2H2-type" evidence="11">
    <location>
        <begin position="452"/>
        <end position="480"/>
    </location>
</feature>
<dbReference type="PANTHER" id="PTHR24399">
    <property type="entry name" value="ZINC FINGER AND BTB DOMAIN-CONTAINING"/>
    <property type="match status" value="1"/>
</dbReference>
<evidence type="ECO:0000313" key="13">
    <source>
        <dbReference type="Proteomes" id="UP001549921"/>
    </source>
</evidence>
<dbReference type="Proteomes" id="UP001549921">
    <property type="component" value="Unassembled WGS sequence"/>
</dbReference>
<feature type="domain" description="C2H2-type" evidence="11">
    <location>
        <begin position="359"/>
        <end position="383"/>
    </location>
</feature>
<evidence type="ECO:0000313" key="12">
    <source>
        <dbReference type="EMBL" id="KAL0808902.1"/>
    </source>
</evidence>